<dbReference type="GO" id="GO:0009062">
    <property type="term" value="P:fatty acid catabolic process"/>
    <property type="evidence" value="ECO:0007669"/>
    <property type="project" value="TreeGrafter"/>
</dbReference>
<dbReference type="InterPro" id="IPR006683">
    <property type="entry name" value="Thioestr_dom"/>
</dbReference>
<protein>
    <submittedName>
        <fullName evidence="6">Acyl-CoA thioesterase</fullName>
    </submittedName>
</protein>
<dbReference type="Gene3D" id="3.10.129.10">
    <property type="entry name" value="Hotdog Thioesterase"/>
    <property type="match status" value="1"/>
</dbReference>
<dbReference type="InterPro" id="IPR040170">
    <property type="entry name" value="Cytosol_ACT"/>
</dbReference>
<dbReference type="AlphaFoldDB" id="A0A918T2K6"/>
<evidence type="ECO:0000259" key="5">
    <source>
        <dbReference type="PROSITE" id="PS51770"/>
    </source>
</evidence>
<dbReference type="RefSeq" id="WP_189456741.1">
    <property type="nucleotide sequence ID" value="NZ_BMYD01000004.1"/>
</dbReference>
<dbReference type="SUPFAM" id="SSF54637">
    <property type="entry name" value="Thioesterase/thiol ester dehydrase-isomerase"/>
    <property type="match status" value="1"/>
</dbReference>
<evidence type="ECO:0000313" key="7">
    <source>
        <dbReference type="Proteomes" id="UP000646426"/>
    </source>
</evidence>
<dbReference type="Proteomes" id="UP000646426">
    <property type="component" value="Unassembled WGS sequence"/>
</dbReference>
<evidence type="ECO:0000256" key="2">
    <source>
        <dbReference type="ARBA" id="ARBA00022801"/>
    </source>
</evidence>
<dbReference type="EMBL" id="BMYD01000004">
    <property type="protein sequence ID" value="GHA84589.1"/>
    <property type="molecule type" value="Genomic_DNA"/>
</dbReference>
<dbReference type="InterPro" id="IPR033120">
    <property type="entry name" value="HOTDOG_ACOT"/>
</dbReference>
<evidence type="ECO:0000256" key="4">
    <source>
        <dbReference type="SAM" id="MobiDB-lite"/>
    </source>
</evidence>
<feature type="compositionally biased region" description="Basic and acidic residues" evidence="4">
    <location>
        <begin position="137"/>
        <end position="146"/>
    </location>
</feature>
<dbReference type="Pfam" id="PF03061">
    <property type="entry name" value="4HBT"/>
    <property type="match status" value="1"/>
</dbReference>
<evidence type="ECO:0000256" key="3">
    <source>
        <dbReference type="PROSITE-ProRule" id="PRU01106"/>
    </source>
</evidence>
<reference evidence="6" key="2">
    <citation type="submission" date="2020-09" db="EMBL/GenBank/DDBJ databases">
        <authorList>
            <person name="Sun Q."/>
            <person name="Kim S."/>
        </authorList>
    </citation>
    <scope>NUCLEOTIDE SEQUENCE</scope>
    <source>
        <strain evidence="6">KCTC 23077</strain>
    </source>
</reference>
<comment type="similarity">
    <text evidence="1">Belongs to the acyl coenzyme A hydrolase family.</text>
</comment>
<dbReference type="PANTHER" id="PTHR11049">
    <property type="entry name" value="ACYL COENZYME A THIOESTER HYDROLASE"/>
    <property type="match status" value="1"/>
</dbReference>
<proteinExistence type="inferred from homology"/>
<name>A0A918T2K6_9GAMM</name>
<feature type="domain" description="HotDog ACOT-type" evidence="5">
    <location>
        <begin position="10"/>
        <end position="122"/>
    </location>
</feature>
<organism evidence="6 7">
    <name type="scientific">Cognatilysobacter bugurensis</name>
    <dbReference type="NCBI Taxonomy" id="543356"/>
    <lineage>
        <taxon>Bacteria</taxon>
        <taxon>Pseudomonadati</taxon>
        <taxon>Pseudomonadota</taxon>
        <taxon>Gammaproteobacteria</taxon>
        <taxon>Lysobacterales</taxon>
        <taxon>Lysobacteraceae</taxon>
        <taxon>Cognatilysobacter</taxon>
    </lineage>
</organism>
<accession>A0A918T2K6</accession>
<dbReference type="PANTHER" id="PTHR11049:SF24">
    <property type="entry name" value="CYTOSOLIC ACYL COENZYME A THIOESTER HYDROLASE"/>
    <property type="match status" value="1"/>
</dbReference>
<reference evidence="6" key="1">
    <citation type="journal article" date="2014" name="Int. J. Syst. Evol. Microbiol.">
        <title>Complete genome sequence of Corynebacterium casei LMG S-19264T (=DSM 44701T), isolated from a smear-ripened cheese.</title>
        <authorList>
            <consortium name="US DOE Joint Genome Institute (JGI-PGF)"/>
            <person name="Walter F."/>
            <person name="Albersmeier A."/>
            <person name="Kalinowski J."/>
            <person name="Ruckert C."/>
        </authorList>
    </citation>
    <scope>NUCLEOTIDE SEQUENCE</scope>
    <source>
        <strain evidence="6">KCTC 23077</strain>
    </source>
</reference>
<sequence length="146" mass="15691">MPHSELSSNRPPEATMTEMVFPDHTNHLGTLFGGQALAWMDKAAFIAATRHARRVVVTARSDRVDFHTAVPAGALVRLTARVVATGRSSMQVDVEMHAEDPLRGDCTLATRGCFTMVALDGDGRPTAVPPLDVETSQEAREGPARA</sequence>
<dbReference type="GO" id="GO:0006637">
    <property type="term" value="P:acyl-CoA metabolic process"/>
    <property type="evidence" value="ECO:0007669"/>
    <property type="project" value="TreeGrafter"/>
</dbReference>
<comment type="caution">
    <text evidence="6">The sequence shown here is derived from an EMBL/GenBank/DDBJ whole genome shotgun (WGS) entry which is preliminary data.</text>
</comment>
<feature type="region of interest" description="Disordered" evidence="4">
    <location>
        <begin position="125"/>
        <end position="146"/>
    </location>
</feature>
<evidence type="ECO:0000256" key="1">
    <source>
        <dbReference type="ARBA" id="ARBA00010458"/>
    </source>
</evidence>
<dbReference type="GO" id="GO:0052816">
    <property type="term" value="F:long-chain fatty acyl-CoA hydrolase activity"/>
    <property type="evidence" value="ECO:0007669"/>
    <property type="project" value="TreeGrafter"/>
</dbReference>
<keyword evidence="7" id="KW-1185">Reference proteome</keyword>
<dbReference type="InterPro" id="IPR029069">
    <property type="entry name" value="HotDog_dom_sf"/>
</dbReference>
<evidence type="ECO:0000313" key="6">
    <source>
        <dbReference type="EMBL" id="GHA84589.1"/>
    </source>
</evidence>
<dbReference type="GO" id="GO:0005829">
    <property type="term" value="C:cytosol"/>
    <property type="evidence" value="ECO:0007669"/>
    <property type="project" value="TreeGrafter"/>
</dbReference>
<keyword evidence="2 3" id="KW-0378">Hydrolase</keyword>
<gene>
    <name evidence="6" type="ORF">GCM10007067_23170</name>
</gene>
<dbReference type="CDD" id="cd03442">
    <property type="entry name" value="BFIT_BACH"/>
    <property type="match status" value="1"/>
</dbReference>
<dbReference type="PROSITE" id="PS51770">
    <property type="entry name" value="HOTDOG_ACOT"/>
    <property type="match status" value="1"/>
</dbReference>